<keyword evidence="2" id="KW-1185">Reference proteome</keyword>
<dbReference type="Proteomes" id="UP000046155">
    <property type="component" value="Unassembled WGS sequence"/>
</dbReference>
<reference evidence="2" key="1">
    <citation type="submission" date="2015-01" db="EMBL/GenBank/DDBJ databases">
        <authorList>
            <person name="Manzoor Shahid"/>
            <person name="Zubair Saima"/>
        </authorList>
    </citation>
    <scope>NUCLEOTIDE SEQUENCE [LARGE SCALE GENOMIC DNA]</scope>
    <source>
        <strain evidence="2">Sp3</strain>
    </source>
</reference>
<name>A0A0B7MI28_9FIRM</name>
<evidence type="ECO:0000313" key="1">
    <source>
        <dbReference type="EMBL" id="CEO87292.1"/>
    </source>
</evidence>
<evidence type="ECO:0000313" key="2">
    <source>
        <dbReference type="Proteomes" id="UP000046155"/>
    </source>
</evidence>
<sequence>MLAIRNNSVPISGVEKSPSWCNTFPKATYYGVEKLKRAGSDGMRPVSEIGGVIWSLRALALARAVLVAVGRLFSSWF</sequence>
<proteinExistence type="predicted"/>
<gene>
    <name evidence="1" type="ORF">SSCH_10026</name>
</gene>
<dbReference type="EMBL" id="CDRZ01000001">
    <property type="protein sequence ID" value="CEO87292.1"/>
    <property type="molecule type" value="Genomic_DNA"/>
</dbReference>
<protein>
    <submittedName>
        <fullName evidence="1">Uncharacterized protein</fullName>
    </submittedName>
</protein>
<dbReference type="AlphaFoldDB" id="A0A0B7MI28"/>
<accession>A0A0B7MI28</accession>
<organism evidence="1 2">
    <name type="scientific">Syntrophaceticus schinkii</name>
    <dbReference type="NCBI Taxonomy" id="499207"/>
    <lineage>
        <taxon>Bacteria</taxon>
        <taxon>Bacillati</taxon>
        <taxon>Bacillota</taxon>
        <taxon>Clostridia</taxon>
        <taxon>Thermoanaerobacterales</taxon>
        <taxon>Thermoanaerobacterales Family III. Incertae Sedis</taxon>
        <taxon>Syntrophaceticus</taxon>
    </lineage>
</organism>